<dbReference type="Proteomes" id="UP000461010">
    <property type="component" value="Unassembled WGS sequence"/>
</dbReference>
<comment type="caution">
    <text evidence="1">The sequence shown here is derived from an EMBL/GenBank/DDBJ whole genome shotgun (WGS) entry which is preliminary data.</text>
</comment>
<dbReference type="EMBL" id="WFKJ01000020">
    <property type="protein sequence ID" value="KAB7890974.1"/>
    <property type="molecule type" value="Genomic_DNA"/>
</dbReference>
<dbReference type="Proteomes" id="UP000472839">
    <property type="component" value="Unassembled WGS sequence"/>
</dbReference>
<evidence type="ECO:0000313" key="3">
    <source>
        <dbReference type="Proteomes" id="UP000461010"/>
    </source>
</evidence>
<accession>A0A6L4WNE4</accession>
<reference evidence="3 4" key="1">
    <citation type="submission" date="2019-10" db="EMBL/GenBank/DDBJ databases">
        <title>Poseidonibacter ostreae sp. nov., isolated from the gut of the Ostrea denselamellosa.</title>
        <authorList>
            <person name="Choi A."/>
        </authorList>
    </citation>
    <scope>NUCLEOTIDE SEQUENCE [LARGE SCALE GENOMIC DNA]</scope>
    <source>
        <strain evidence="1 4">SJOD-M-33</strain>
        <strain evidence="2 3">SJOD-M-5</strain>
    </source>
</reference>
<protein>
    <submittedName>
        <fullName evidence="1">Uncharacterized protein</fullName>
    </submittedName>
</protein>
<evidence type="ECO:0000313" key="4">
    <source>
        <dbReference type="Proteomes" id="UP000472839"/>
    </source>
</evidence>
<dbReference type="EMBL" id="WFKK01000074">
    <property type="protein sequence ID" value="KAB7884753.1"/>
    <property type="molecule type" value="Genomic_DNA"/>
</dbReference>
<dbReference type="AlphaFoldDB" id="A0A6L4WNE4"/>
<dbReference type="RefSeq" id="WP_152189974.1">
    <property type="nucleotide sequence ID" value="NZ_WFKI01000001.1"/>
</dbReference>
<organism evidence="1 4">
    <name type="scientific">Poseidonibacter ostreae</name>
    <dbReference type="NCBI Taxonomy" id="2654171"/>
    <lineage>
        <taxon>Bacteria</taxon>
        <taxon>Pseudomonadati</taxon>
        <taxon>Campylobacterota</taxon>
        <taxon>Epsilonproteobacteria</taxon>
        <taxon>Campylobacterales</taxon>
        <taxon>Arcobacteraceae</taxon>
        <taxon>Poseidonibacter</taxon>
    </lineage>
</organism>
<evidence type="ECO:0000313" key="2">
    <source>
        <dbReference type="EMBL" id="KAB7890974.1"/>
    </source>
</evidence>
<name>A0A6L4WNE4_9BACT</name>
<proteinExistence type="predicted"/>
<gene>
    <name evidence="2" type="ORF">GBG18_07870</name>
    <name evidence="1" type="ORF">GBG19_15350</name>
</gene>
<sequence length="88" mass="10619">MTYYKSIDKYVRVSNELFKEFDRLYKRKEECELVYFNNSNDKVSIKSKILKFLNIDGSEFMDVKEGKRIRLDKIVSYNGEDTKSLNHY</sequence>
<keyword evidence="3" id="KW-1185">Reference proteome</keyword>
<evidence type="ECO:0000313" key="1">
    <source>
        <dbReference type="EMBL" id="KAB7884753.1"/>
    </source>
</evidence>